<evidence type="ECO:0000259" key="2">
    <source>
        <dbReference type="Pfam" id="PF16059"/>
    </source>
</evidence>
<protein>
    <recommendedName>
        <fullName evidence="2">MGA conserved domain-containing protein</fullName>
    </recommendedName>
</protein>
<accession>A0AAV1K761</accession>
<dbReference type="Pfam" id="PF16059">
    <property type="entry name" value="MGA_dom"/>
    <property type="match status" value="1"/>
</dbReference>
<evidence type="ECO:0000256" key="1">
    <source>
        <dbReference type="SAM" id="MobiDB-lite"/>
    </source>
</evidence>
<proteinExistence type="predicted"/>
<comment type="caution">
    <text evidence="3">The sequence shown here is derived from an EMBL/GenBank/DDBJ whole genome shotgun (WGS) entry which is preliminary data.</text>
</comment>
<feature type="compositionally biased region" description="Polar residues" evidence="1">
    <location>
        <begin position="1086"/>
        <end position="1102"/>
    </location>
</feature>
<organism evidence="3 4">
    <name type="scientific">Parnassius mnemosyne</name>
    <name type="common">clouded apollo</name>
    <dbReference type="NCBI Taxonomy" id="213953"/>
    <lineage>
        <taxon>Eukaryota</taxon>
        <taxon>Metazoa</taxon>
        <taxon>Ecdysozoa</taxon>
        <taxon>Arthropoda</taxon>
        <taxon>Hexapoda</taxon>
        <taxon>Insecta</taxon>
        <taxon>Pterygota</taxon>
        <taxon>Neoptera</taxon>
        <taxon>Endopterygota</taxon>
        <taxon>Lepidoptera</taxon>
        <taxon>Glossata</taxon>
        <taxon>Ditrysia</taxon>
        <taxon>Papilionoidea</taxon>
        <taxon>Papilionidae</taxon>
        <taxon>Parnassiinae</taxon>
        <taxon>Parnassini</taxon>
        <taxon>Parnassius</taxon>
        <taxon>Driopa</taxon>
    </lineage>
</organism>
<sequence length="1520" mass="174114">MDSDNKTVFVASITRNSCSLRNNLYDIITRDVVEPIISNTEEGDICNFKPTNDKFYVPKKKSKLKVKTVRDIRILYEKDIFETLPHELERQQKLLLRKIRDGFAKDENTRSIALNLLKSDKPVSRSSWQMLVNLNPEGHNHSSQYILWNGKCILVNGSKGGKCKFLCNYDIYTHKESFRKTSEIKNRALKKKRDLLRDSLNIRFKPGPLRKKKELDCSYQKYHVGETQLVNLPKPGLDIQPSYGKTLEPTITTFLQNLREEDGTISEKWAEFAVSMLGKVTSDKVQIGNDNCVTFNLNYKCDQKLLLMRHDLHNRQNTINNNLCDSKMVPYTIIDESVIMSEVKDIVDQMLNSIEISFNQDSMYSGVDEPREIVNNVICNYTTSHTKDKAKRKYGELDRLDVTVIRVSENAKKLKTESCRELFCSLGCICNSLECRYNLKEHCGRLDCMFGCKCDFSKYGITGSLESDCSEYLPGLLYLDKKINNNLAKEEQKFHQTVIVTDDKSILLKSKRRNWKTSKKYADFYSSMCLRNEIKNQKILSVVLTKLKCENVEPWCMIHNLYKCFCKGKFTHSISYDLTNTEQLITNNNVNKDKEVPVIEEIRQSDSGIKKFVVEIPKSDVNKTVVEYDVLDSFYSKCARVVPFGGRKYSNGYYFRTNEKILEMEKNDKQLHTKMLNLISQSVVNDEKDECLTQNNIIDVANAPFKLDEFLNNILQEQENLMRSMHSEHEEPKLKTAIENIEIKGLPNKTKLVKWLESSYKKYKERIDKGIWKTSLSPPRIGKVALYPWDFILSRYQERKNLFLVSAKKPFRIFMAVDARHPFFDRCINVRLIPQSDIDEYPVMVRSLINNSQNLKDNFCILCGLSHCWELIGSVTKLNENKIIQSDLRNVATSSSDTKSYDKDLLFSNDDQYISEESIGSTASVPDLNEKRSSEVSKWFVMTVENDFSEIQFYKRGFFVKYDSIVKAIQVARRVGKTVRLSSQKCNDGTNGPHFGIYAAPNRNENSVFIGPYENDEPLGIERIKNPVVASSQKKTKGLWITINKIDNSQVIDNPLSFMPSYKKEWDSAVTLENDTDSELNKSEDQASSTENTDLSDESSSPVKFTINNKLQRSKFVKPIKIRRKDGFCHLTLNSLLKPFNLNKPTQINKGISQTIVLAPSGTCLVNKPILSRPTDIPQISNSEAKNKTLFNKPVAEIAPQIKITNIASLCNTSSSNESRPIKSKSEGGMLVLKPEEINERLANNYFHILQPLEGNNVKTNTDLSIQPSQDVEEFLDSSVICTAPDPDVYVISDDEDYSSNTPTVSTWKNVWIVCTNIEGIGWISGKRNNENQVSFEFPGFAYTDFYEEEEAFNKINQVFSRKVYIPKNIKMKWQVIETKEELNADHKLRLEDLSSDYMLTRHGLVKINNLVLMGINKKISDDNDDAQSPPAVASTSLECENVSMIIDEQVRFETNKSITLLHSVLIDKVIKATTGQVTRYREYDLALNNGVDLSIFCHQSVARGSFVESWTCGKVGIYQ</sequence>
<dbReference type="InterPro" id="IPR032060">
    <property type="entry name" value="MGA_dom"/>
</dbReference>
<feature type="region of interest" description="Disordered" evidence="1">
    <location>
        <begin position="1073"/>
        <end position="1102"/>
    </location>
</feature>
<reference evidence="3 4" key="1">
    <citation type="submission" date="2023-11" db="EMBL/GenBank/DDBJ databases">
        <authorList>
            <person name="Hedman E."/>
            <person name="Englund M."/>
            <person name="Stromberg M."/>
            <person name="Nyberg Akerstrom W."/>
            <person name="Nylinder S."/>
            <person name="Jareborg N."/>
            <person name="Kallberg Y."/>
            <person name="Kronander E."/>
        </authorList>
    </citation>
    <scope>NUCLEOTIDE SEQUENCE [LARGE SCALE GENOMIC DNA]</scope>
</reference>
<feature type="domain" description="MGA conserved" evidence="2">
    <location>
        <begin position="415"/>
        <end position="457"/>
    </location>
</feature>
<name>A0AAV1K761_9NEOP</name>
<dbReference type="Proteomes" id="UP001314205">
    <property type="component" value="Unassembled WGS sequence"/>
</dbReference>
<keyword evidence="4" id="KW-1185">Reference proteome</keyword>
<gene>
    <name evidence="3" type="ORF">PARMNEM_LOCUS476</name>
</gene>
<dbReference type="EMBL" id="CAVLGL010000001">
    <property type="protein sequence ID" value="CAK1578388.1"/>
    <property type="molecule type" value="Genomic_DNA"/>
</dbReference>
<evidence type="ECO:0000313" key="4">
    <source>
        <dbReference type="Proteomes" id="UP001314205"/>
    </source>
</evidence>
<evidence type="ECO:0000313" key="3">
    <source>
        <dbReference type="EMBL" id="CAK1578388.1"/>
    </source>
</evidence>